<feature type="region of interest" description="Disordered" evidence="26">
    <location>
        <begin position="1"/>
        <end position="46"/>
    </location>
</feature>
<dbReference type="SMART" id="SM00116">
    <property type="entry name" value="CBS"/>
    <property type="match status" value="1"/>
</dbReference>
<dbReference type="GO" id="GO:0004122">
    <property type="term" value="F:cystathionine beta-synthase activity"/>
    <property type="evidence" value="ECO:0007669"/>
    <property type="project" value="UniProtKB-UniRule"/>
</dbReference>
<organism evidence="28 29">
    <name type="scientific">Neogobius melanostomus</name>
    <name type="common">round goby</name>
    <dbReference type="NCBI Taxonomy" id="47308"/>
    <lineage>
        <taxon>Eukaryota</taxon>
        <taxon>Metazoa</taxon>
        <taxon>Chordata</taxon>
        <taxon>Craniata</taxon>
        <taxon>Vertebrata</taxon>
        <taxon>Euteleostomi</taxon>
        <taxon>Actinopterygii</taxon>
        <taxon>Neopterygii</taxon>
        <taxon>Teleostei</taxon>
        <taxon>Neoteleostei</taxon>
        <taxon>Acanthomorphata</taxon>
        <taxon>Gobiaria</taxon>
        <taxon>Gobiiformes</taxon>
        <taxon>Gobioidei</taxon>
        <taxon>Gobiidae</taxon>
        <taxon>Benthophilinae</taxon>
        <taxon>Neogobiini</taxon>
        <taxon>Neogobius</taxon>
    </lineage>
</organism>
<keyword evidence="9" id="KW-1017">Isopeptide bond</keyword>
<dbReference type="GO" id="GO:0006535">
    <property type="term" value="P:cysteine biosynthetic process from serine"/>
    <property type="evidence" value="ECO:0007669"/>
    <property type="project" value="UniProtKB-UniRule"/>
</dbReference>
<keyword evidence="16" id="KW-0408">Iron</keyword>
<sequence length="534" mass="58928">MPFSSDDHSETGEGVVSEVNSDGEVQAGAGAEENQQNKDVVTPRRNWIRPDLPSKCTWRLGTSLSQSPHFHFPRILAPHILPDILWRIGDTPLIEISFSSVLLVAKCEFFNAGGSIKDRIAMRMVEDAERAGILKPGDTIIEPSSGNTGIGIALIAAVKGYRCIITMPQRMSTEKVNVLTALGAEVVRTPNSASFDSEESNIGVAWRLKNEIPNSHILDQYRNPNNPLAHYETTAEEILEQCDGLSSGHGGCRGGYRRNIVAVDPEGSVLIESEEKDKLKPIEVEGIGYNFIPTVLDRSIFDLWYKASDKETFNMARNLIREEGLLCGRGSSGSVMAAAVTMARQLEEGQRCVVILSDSVRNYMSKFLSDQWMHEKGFLISEAPTDPKPWWWDIPVQDLSLCAPVTVSPSVTCQKAIEILTERGFDQAPVVEDSGAMLGVVTLQTVLSFITAGTIEPADHVRNVLSTDFRQVHLREHLGKLAHILHKKPIAYVVQDHIQSDAEGQSGQRLKIIAVVTAMDFLDFISNDTQDREI</sequence>
<evidence type="ECO:0000256" key="13">
    <source>
        <dbReference type="ARBA" id="ARBA00022723"/>
    </source>
</evidence>
<dbReference type="AlphaFoldDB" id="A0A8C6TIV9"/>
<evidence type="ECO:0000256" key="21">
    <source>
        <dbReference type="ARBA" id="ARBA00026192"/>
    </source>
</evidence>
<reference evidence="28" key="1">
    <citation type="submission" date="2025-08" db="UniProtKB">
        <authorList>
            <consortium name="Ensembl"/>
        </authorList>
    </citation>
    <scope>IDENTIFICATION</scope>
</reference>
<evidence type="ECO:0000256" key="12">
    <source>
        <dbReference type="ARBA" id="ARBA00022617"/>
    </source>
</evidence>
<keyword evidence="13" id="KW-0479">Metal-binding</keyword>
<dbReference type="PROSITE" id="PS51371">
    <property type="entry name" value="CBS"/>
    <property type="match status" value="1"/>
</dbReference>
<evidence type="ECO:0000313" key="29">
    <source>
        <dbReference type="Proteomes" id="UP000694523"/>
    </source>
</evidence>
<comment type="subunit">
    <text evidence="6">Homotetramer.</text>
</comment>
<evidence type="ECO:0000256" key="11">
    <source>
        <dbReference type="ARBA" id="ARBA00022605"/>
    </source>
</evidence>
<dbReference type="EC" id="4.2.1.22" evidence="7 25"/>
<proteinExistence type="inferred from homology"/>
<name>A0A8C6TIV9_9GOBI</name>
<dbReference type="PROSITE" id="PS00901">
    <property type="entry name" value="CYS_SYNTHASE"/>
    <property type="match status" value="1"/>
</dbReference>
<keyword evidence="11 25" id="KW-0028">Amino-acid biosynthesis</keyword>
<dbReference type="FunFam" id="3.10.580.10:FF:000014">
    <property type="entry name" value="Cystathionine beta-synthase"/>
    <property type="match status" value="1"/>
</dbReference>
<comment type="subcellular location">
    <subcellularLocation>
        <location evidence="3">Cytoplasm</location>
    </subcellularLocation>
    <subcellularLocation>
        <location evidence="2">Nucleus</location>
    </subcellularLocation>
</comment>
<comment type="cofactor">
    <cofactor evidence="1 25">
        <name>pyridoxal 5'-phosphate</name>
        <dbReference type="ChEBI" id="CHEBI:597326"/>
    </cofactor>
</comment>
<evidence type="ECO:0000256" key="20">
    <source>
        <dbReference type="ARBA" id="ARBA00023242"/>
    </source>
</evidence>
<keyword evidence="19 25" id="KW-0456">Lyase</keyword>
<comment type="similarity">
    <text evidence="5 25">Belongs to the cysteine synthase/cystathionine beta-synthase family.</text>
</comment>
<evidence type="ECO:0000256" key="2">
    <source>
        <dbReference type="ARBA" id="ARBA00004123"/>
    </source>
</evidence>
<evidence type="ECO:0000256" key="6">
    <source>
        <dbReference type="ARBA" id="ARBA00011881"/>
    </source>
</evidence>
<evidence type="ECO:0000256" key="14">
    <source>
        <dbReference type="ARBA" id="ARBA00022843"/>
    </source>
</evidence>
<keyword evidence="14" id="KW-0832">Ubl conjugation</keyword>
<dbReference type="Pfam" id="PF00571">
    <property type="entry name" value="CBS"/>
    <property type="match status" value="1"/>
</dbReference>
<evidence type="ECO:0000256" key="24">
    <source>
        <dbReference type="PROSITE-ProRule" id="PRU00703"/>
    </source>
</evidence>
<comment type="catalytic activity">
    <reaction evidence="23 25">
        <text>L-homocysteine + L-serine = L,L-cystathionine + H2O</text>
        <dbReference type="Rhea" id="RHEA:10112"/>
        <dbReference type="ChEBI" id="CHEBI:15377"/>
        <dbReference type="ChEBI" id="CHEBI:33384"/>
        <dbReference type="ChEBI" id="CHEBI:58161"/>
        <dbReference type="ChEBI" id="CHEBI:58199"/>
        <dbReference type="EC" id="4.2.1.22"/>
    </reaction>
</comment>
<keyword evidence="20" id="KW-0539">Nucleus</keyword>
<dbReference type="FunFam" id="3.40.50.1100:FF:000003">
    <property type="entry name" value="Cystathionine beta-synthase"/>
    <property type="match status" value="1"/>
</dbReference>
<dbReference type="Proteomes" id="UP000694523">
    <property type="component" value="Unplaced"/>
</dbReference>
<evidence type="ECO:0000256" key="25">
    <source>
        <dbReference type="RuleBase" id="RU361204"/>
    </source>
</evidence>
<evidence type="ECO:0000256" key="5">
    <source>
        <dbReference type="ARBA" id="ARBA00007103"/>
    </source>
</evidence>
<keyword evidence="18 25" id="KW-0198">Cysteine biosynthesis</keyword>
<dbReference type="InterPro" id="IPR001926">
    <property type="entry name" value="TrpB-like_PALP"/>
</dbReference>
<dbReference type="Pfam" id="PF00291">
    <property type="entry name" value="PALP"/>
    <property type="match status" value="1"/>
</dbReference>
<dbReference type="GO" id="GO:0019343">
    <property type="term" value="P:cysteine biosynthetic process via cystathionine"/>
    <property type="evidence" value="ECO:0007669"/>
    <property type="project" value="UniProtKB-UniRule"/>
</dbReference>
<evidence type="ECO:0000256" key="4">
    <source>
        <dbReference type="ARBA" id="ARBA00005003"/>
    </source>
</evidence>
<evidence type="ECO:0000256" key="10">
    <source>
        <dbReference type="ARBA" id="ARBA00022553"/>
    </source>
</evidence>
<feature type="compositionally biased region" description="Basic and acidic residues" evidence="26">
    <location>
        <begin position="1"/>
        <end position="11"/>
    </location>
</feature>
<comment type="function">
    <text evidence="22">Hydro-lyase catalyzing the first step of the transsulfuration pathway, where the hydroxyl group of L-serine is displaced by L-homocysteine in a beta-replacement reaction to form L-cystathionine, the precursor of L-cysteine. This catabolic route allows the elimination of L-methionine and the toxic metabolite L-homocysteine. Also involved in the production of hydrogen sulfide, a gasotransmitter with signaling and cytoprotective effects on neurons.</text>
</comment>
<evidence type="ECO:0000256" key="23">
    <source>
        <dbReference type="ARBA" id="ARBA00047490"/>
    </source>
</evidence>
<comment type="pathway">
    <text evidence="4">Amino-acid biosynthesis; L-cysteine biosynthesis; L-cysteine from L-homocysteine and L-serine: step 1/2.</text>
</comment>
<evidence type="ECO:0000259" key="27">
    <source>
        <dbReference type="PROSITE" id="PS51371"/>
    </source>
</evidence>
<evidence type="ECO:0000256" key="18">
    <source>
        <dbReference type="ARBA" id="ARBA00023192"/>
    </source>
</evidence>
<feature type="domain" description="CBS" evidence="27">
    <location>
        <begin position="399"/>
        <end position="457"/>
    </location>
</feature>
<dbReference type="NCBIfam" id="TIGR01137">
    <property type="entry name" value="cysta_beta"/>
    <property type="match status" value="1"/>
</dbReference>
<evidence type="ECO:0000256" key="9">
    <source>
        <dbReference type="ARBA" id="ARBA00022499"/>
    </source>
</evidence>
<dbReference type="GO" id="GO:0050667">
    <property type="term" value="P:homocysteine metabolic process"/>
    <property type="evidence" value="ECO:0007669"/>
    <property type="project" value="UniProtKB-ARBA"/>
</dbReference>
<dbReference type="InterPro" id="IPR000644">
    <property type="entry name" value="CBS_dom"/>
</dbReference>
<dbReference type="InterPro" id="IPR001216">
    <property type="entry name" value="P-phosphate_BS"/>
</dbReference>
<reference evidence="28" key="2">
    <citation type="submission" date="2025-09" db="UniProtKB">
        <authorList>
            <consortium name="Ensembl"/>
        </authorList>
    </citation>
    <scope>IDENTIFICATION</scope>
</reference>
<dbReference type="GO" id="GO:0046872">
    <property type="term" value="F:metal ion binding"/>
    <property type="evidence" value="ECO:0007669"/>
    <property type="project" value="UniProtKB-KW"/>
</dbReference>
<evidence type="ECO:0000256" key="8">
    <source>
        <dbReference type="ARBA" id="ARBA00022490"/>
    </source>
</evidence>
<keyword evidence="12" id="KW-0349">Heme</keyword>
<evidence type="ECO:0000256" key="3">
    <source>
        <dbReference type="ARBA" id="ARBA00004496"/>
    </source>
</evidence>
<accession>A0A8C6TIV9</accession>
<dbReference type="GO" id="GO:0005634">
    <property type="term" value="C:nucleus"/>
    <property type="evidence" value="ECO:0007669"/>
    <property type="project" value="UniProtKB-SubCell"/>
</dbReference>
<dbReference type="Gene3D" id="3.40.50.1100">
    <property type="match status" value="2"/>
</dbReference>
<dbReference type="InterPro" id="IPR005857">
    <property type="entry name" value="Cysta_beta_synth"/>
</dbReference>
<evidence type="ECO:0000256" key="26">
    <source>
        <dbReference type="SAM" id="MobiDB-lite"/>
    </source>
</evidence>
<evidence type="ECO:0000256" key="22">
    <source>
        <dbReference type="ARBA" id="ARBA00045425"/>
    </source>
</evidence>
<evidence type="ECO:0000256" key="15">
    <source>
        <dbReference type="ARBA" id="ARBA00022898"/>
    </source>
</evidence>
<dbReference type="InterPro" id="IPR036052">
    <property type="entry name" value="TrpB-like_PALP_sf"/>
</dbReference>
<keyword evidence="8" id="KW-0963">Cytoplasm</keyword>
<keyword evidence="15 25" id="KW-0663">Pyridoxal phosphate</keyword>
<dbReference type="UniPathway" id="UPA00136">
    <property type="reaction ID" value="UER00201"/>
</dbReference>
<dbReference type="Ensembl" id="ENSNMLT00000023449.1">
    <property type="protein sequence ID" value="ENSNMLP00000020910.1"/>
    <property type="gene ID" value="ENSNMLG00000013617.1"/>
</dbReference>
<keyword evidence="17 24" id="KW-0129">CBS domain</keyword>
<dbReference type="SUPFAM" id="SSF54631">
    <property type="entry name" value="CBS-domain pair"/>
    <property type="match status" value="1"/>
</dbReference>
<dbReference type="GO" id="GO:0005737">
    <property type="term" value="C:cytoplasm"/>
    <property type="evidence" value="ECO:0007669"/>
    <property type="project" value="UniProtKB-SubCell"/>
</dbReference>
<dbReference type="InterPro" id="IPR050214">
    <property type="entry name" value="Cys_Synth/Cystath_Beta-Synth"/>
</dbReference>
<evidence type="ECO:0000256" key="7">
    <source>
        <dbReference type="ARBA" id="ARBA00012041"/>
    </source>
</evidence>
<dbReference type="CDD" id="cd01561">
    <property type="entry name" value="CBS_like"/>
    <property type="match status" value="1"/>
</dbReference>
<dbReference type="Gene3D" id="3.10.580.10">
    <property type="entry name" value="CBS-domain"/>
    <property type="match status" value="1"/>
</dbReference>
<dbReference type="SUPFAM" id="SSF53686">
    <property type="entry name" value="Tryptophan synthase beta subunit-like PLP-dependent enzymes"/>
    <property type="match status" value="1"/>
</dbReference>
<protein>
    <recommendedName>
        <fullName evidence="21 25">Cystathionine beta-synthase</fullName>
        <ecNumber evidence="7 25">4.2.1.22</ecNumber>
    </recommendedName>
</protein>
<dbReference type="PANTHER" id="PTHR10314">
    <property type="entry name" value="CYSTATHIONINE BETA-SYNTHASE"/>
    <property type="match status" value="1"/>
</dbReference>
<keyword evidence="29" id="KW-1185">Reference proteome</keyword>
<dbReference type="InterPro" id="IPR046342">
    <property type="entry name" value="CBS_dom_sf"/>
</dbReference>
<evidence type="ECO:0000256" key="19">
    <source>
        <dbReference type="ARBA" id="ARBA00023239"/>
    </source>
</evidence>
<dbReference type="FunFam" id="3.40.50.1100:FF:000118">
    <property type="entry name" value="Related to CYS4-cystathionine beta-synthase"/>
    <property type="match status" value="1"/>
</dbReference>
<keyword evidence="10" id="KW-0597">Phosphoprotein</keyword>
<evidence type="ECO:0000256" key="16">
    <source>
        <dbReference type="ARBA" id="ARBA00023004"/>
    </source>
</evidence>
<evidence type="ECO:0000256" key="1">
    <source>
        <dbReference type="ARBA" id="ARBA00001933"/>
    </source>
</evidence>
<evidence type="ECO:0000313" key="28">
    <source>
        <dbReference type="Ensembl" id="ENSNMLP00000020910.1"/>
    </source>
</evidence>
<evidence type="ECO:0000256" key="17">
    <source>
        <dbReference type="ARBA" id="ARBA00023122"/>
    </source>
</evidence>